<dbReference type="PROSITE" id="PS51808">
    <property type="entry name" value="CHCH"/>
    <property type="match status" value="1"/>
</dbReference>
<dbReference type="AlphaFoldDB" id="A0A1E4S6L0"/>
<dbReference type="OrthoDB" id="13601at2759"/>
<dbReference type="STRING" id="983966.A0A1E4S6L0"/>
<evidence type="ECO:0000256" key="6">
    <source>
        <dbReference type="ARBA" id="ARBA00023157"/>
    </source>
</evidence>
<organism evidence="8 9">
    <name type="scientific">Cyberlindnera jadinii (strain ATCC 18201 / CBS 1600 / BCRC 20928 / JCM 3617 / NBRC 0987 / NRRL Y-1542)</name>
    <name type="common">Torula yeast</name>
    <name type="synonym">Candida utilis</name>
    <dbReference type="NCBI Taxonomy" id="983966"/>
    <lineage>
        <taxon>Eukaryota</taxon>
        <taxon>Fungi</taxon>
        <taxon>Dikarya</taxon>
        <taxon>Ascomycota</taxon>
        <taxon>Saccharomycotina</taxon>
        <taxon>Saccharomycetes</taxon>
        <taxon>Phaffomycetales</taxon>
        <taxon>Phaffomycetaceae</taxon>
        <taxon>Cyberlindnera</taxon>
    </lineage>
</organism>
<evidence type="ECO:0000256" key="4">
    <source>
        <dbReference type="ARBA" id="ARBA00022737"/>
    </source>
</evidence>
<feature type="disulfide bond" evidence="7">
    <location>
        <begin position="37"/>
        <end position="53"/>
    </location>
</feature>
<reference evidence="8 9" key="1">
    <citation type="journal article" date="2016" name="Proc. Natl. Acad. Sci. U.S.A.">
        <title>Comparative genomics of biotechnologically important yeasts.</title>
        <authorList>
            <person name="Riley R."/>
            <person name="Haridas S."/>
            <person name="Wolfe K.H."/>
            <person name="Lopes M.R."/>
            <person name="Hittinger C.T."/>
            <person name="Goeker M."/>
            <person name="Salamov A.A."/>
            <person name="Wisecaver J.H."/>
            <person name="Long T.M."/>
            <person name="Calvey C.H."/>
            <person name="Aerts A.L."/>
            <person name="Barry K.W."/>
            <person name="Choi C."/>
            <person name="Clum A."/>
            <person name="Coughlan A.Y."/>
            <person name="Deshpande S."/>
            <person name="Douglass A.P."/>
            <person name="Hanson S.J."/>
            <person name="Klenk H.-P."/>
            <person name="LaButti K.M."/>
            <person name="Lapidus A."/>
            <person name="Lindquist E.A."/>
            <person name="Lipzen A.M."/>
            <person name="Meier-Kolthoff J.P."/>
            <person name="Ohm R.A."/>
            <person name="Otillar R.P."/>
            <person name="Pangilinan J.L."/>
            <person name="Peng Y."/>
            <person name="Rokas A."/>
            <person name="Rosa C.A."/>
            <person name="Scheuner C."/>
            <person name="Sibirny A.A."/>
            <person name="Slot J.C."/>
            <person name="Stielow J.B."/>
            <person name="Sun H."/>
            <person name="Kurtzman C.P."/>
            <person name="Blackwell M."/>
            <person name="Grigoriev I.V."/>
            <person name="Jeffries T.W."/>
        </authorList>
    </citation>
    <scope>NUCLEOTIDE SEQUENCE [LARGE SCALE GENOMIC DNA]</scope>
    <source>
        <strain evidence="9">ATCC 18201 / CBS 1600 / BCRC 20928 / JCM 3617 / NBRC 0987 / NRRL Y-1542</strain>
    </source>
</reference>
<feature type="disulfide bond" evidence="7">
    <location>
        <begin position="15"/>
        <end position="26"/>
    </location>
</feature>
<dbReference type="RefSeq" id="XP_020072200.1">
    <property type="nucleotide sequence ID" value="XM_020217691.1"/>
</dbReference>
<evidence type="ECO:0000256" key="1">
    <source>
        <dbReference type="ARBA" id="ARBA00004569"/>
    </source>
</evidence>
<protein>
    <recommendedName>
        <fullName evidence="3">Cx9C motif-containing protein 4, mitochondrial</fullName>
    </recommendedName>
</protein>
<dbReference type="Proteomes" id="UP000094389">
    <property type="component" value="Unassembled WGS sequence"/>
</dbReference>
<name>A0A1E4S6L0_CYBJN</name>
<evidence type="ECO:0000313" key="9">
    <source>
        <dbReference type="Proteomes" id="UP000094389"/>
    </source>
</evidence>
<keyword evidence="6 7" id="KW-1015">Disulfide bond</keyword>
<dbReference type="GO" id="GO:0005758">
    <property type="term" value="C:mitochondrial intermembrane space"/>
    <property type="evidence" value="ECO:0007669"/>
    <property type="project" value="UniProtKB-SubCell"/>
</dbReference>
<dbReference type="Pfam" id="PF08991">
    <property type="entry name" value="CMC4"/>
    <property type="match status" value="1"/>
</dbReference>
<dbReference type="Gene3D" id="1.10.287.1130">
    <property type="entry name" value="CytochromE C oxidase copper chaperone"/>
    <property type="match status" value="1"/>
</dbReference>
<dbReference type="PANTHER" id="PTHR15590">
    <property type="entry name" value="CX9C MOTIF-CONTAINING PROTEIN 4"/>
    <property type="match status" value="1"/>
</dbReference>
<feature type="disulfide bond" evidence="7">
    <location>
        <begin position="5"/>
        <end position="36"/>
    </location>
</feature>
<evidence type="ECO:0000256" key="7">
    <source>
        <dbReference type="PIRSR" id="PIRSR627179-50"/>
    </source>
</evidence>
<dbReference type="InterPro" id="IPR009069">
    <property type="entry name" value="Cys_alpha_HP_mot_SF"/>
</dbReference>
<evidence type="ECO:0000256" key="5">
    <source>
        <dbReference type="ARBA" id="ARBA00023128"/>
    </source>
</evidence>
<evidence type="ECO:0000256" key="3">
    <source>
        <dbReference type="ARBA" id="ARBA00019406"/>
    </source>
</evidence>
<dbReference type="PANTHER" id="PTHR15590:SF0">
    <property type="entry name" value="CX9C MOTIF-CONTAINING PROTEIN 4"/>
    <property type="match status" value="1"/>
</dbReference>
<dbReference type="SUPFAM" id="SSF47072">
    <property type="entry name" value="Cysteine alpha-hairpin motif"/>
    <property type="match status" value="1"/>
</dbReference>
<evidence type="ECO:0000313" key="8">
    <source>
        <dbReference type="EMBL" id="ODV75161.1"/>
    </source>
</evidence>
<sequence>MSDPCKAEACQIQACLKRFNYDESKCTKVIDQLYACCTQFYTNQGEDARSPCCPIPSLLELKIKQREQEKVDAKLLQQKR</sequence>
<accession>A0A1E4S6L0</accession>
<proteinExistence type="inferred from homology"/>
<keyword evidence="4" id="KW-0677">Repeat</keyword>
<dbReference type="GeneID" id="30992087"/>
<keyword evidence="5" id="KW-0496">Mitochondrion</keyword>
<evidence type="ECO:0000256" key="2">
    <source>
        <dbReference type="ARBA" id="ARBA00009858"/>
    </source>
</evidence>
<dbReference type="OMA" id="YQEEKCQ"/>
<dbReference type="FunFam" id="1.10.287.1130:FF:000008">
    <property type="entry name" value="Cx9C motif-containing protein 4, mitochondrial"/>
    <property type="match status" value="1"/>
</dbReference>
<comment type="subcellular location">
    <subcellularLocation>
        <location evidence="1">Mitochondrion intermembrane space</location>
    </subcellularLocation>
</comment>
<gene>
    <name evidence="8" type="ORF">CYBJADRAFT_39722</name>
</gene>
<comment type="similarity">
    <text evidence="2">Belongs to the CMC4 family.</text>
</comment>
<keyword evidence="9" id="KW-1185">Reference proteome</keyword>
<dbReference type="EMBL" id="KV453926">
    <property type="protein sequence ID" value="ODV75161.1"/>
    <property type="molecule type" value="Genomic_DNA"/>
</dbReference>
<dbReference type="InterPro" id="IPR027179">
    <property type="entry name" value="CMC4"/>
</dbReference>